<evidence type="ECO:0000313" key="2">
    <source>
        <dbReference type="EMBL" id="SEN51913.1"/>
    </source>
</evidence>
<evidence type="ECO:0000313" key="3">
    <source>
        <dbReference type="Proteomes" id="UP000199206"/>
    </source>
</evidence>
<proteinExistence type="predicted"/>
<gene>
    <name evidence="2" type="ORF">SAMN05192583_2951</name>
</gene>
<keyword evidence="1" id="KW-1133">Transmembrane helix</keyword>
<dbReference type="Proteomes" id="UP000199206">
    <property type="component" value="Unassembled WGS sequence"/>
</dbReference>
<organism evidence="2 3">
    <name type="scientific">Sphingomonas gellani</name>
    <dbReference type="NCBI Taxonomy" id="1166340"/>
    <lineage>
        <taxon>Bacteria</taxon>
        <taxon>Pseudomonadati</taxon>
        <taxon>Pseudomonadota</taxon>
        <taxon>Alphaproteobacteria</taxon>
        <taxon>Sphingomonadales</taxon>
        <taxon>Sphingomonadaceae</taxon>
        <taxon>Sphingomonas</taxon>
    </lineage>
</organism>
<evidence type="ECO:0000256" key="1">
    <source>
        <dbReference type="SAM" id="Phobius"/>
    </source>
</evidence>
<dbReference type="AlphaFoldDB" id="A0A1H8H6M8"/>
<keyword evidence="1" id="KW-0472">Membrane</keyword>
<accession>A0A1H8H6M8</accession>
<feature type="transmembrane region" description="Helical" evidence="1">
    <location>
        <begin position="12"/>
        <end position="33"/>
    </location>
</feature>
<protein>
    <submittedName>
        <fullName evidence="2">Uncharacterized protein</fullName>
    </submittedName>
</protein>
<dbReference type="EMBL" id="FOCF01000008">
    <property type="protein sequence ID" value="SEN51913.1"/>
    <property type="molecule type" value="Genomic_DNA"/>
</dbReference>
<keyword evidence="1" id="KW-0812">Transmembrane</keyword>
<sequence>MFASLSAVQRATVSGIAALMFAVVAISAAVPVLPVA</sequence>
<reference evidence="3" key="1">
    <citation type="submission" date="2016-10" db="EMBL/GenBank/DDBJ databases">
        <authorList>
            <person name="Varghese N."/>
            <person name="Submissions S."/>
        </authorList>
    </citation>
    <scope>NUCLEOTIDE SEQUENCE [LARGE SCALE GENOMIC DNA]</scope>
    <source>
        <strain evidence="3">S6-262</strain>
    </source>
</reference>
<name>A0A1H8H6M8_9SPHN</name>
<keyword evidence="3" id="KW-1185">Reference proteome</keyword>